<keyword evidence="4 10" id="KW-1003">Cell membrane</keyword>
<comment type="function">
    <text evidence="1 10">Part of cytochrome c oxidase, its function is unknown.</text>
</comment>
<dbReference type="AlphaFoldDB" id="A0A941EIS9"/>
<organism evidence="12 13">
    <name type="scientific">Actinospica durhamensis</name>
    <dbReference type="NCBI Taxonomy" id="1508375"/>
    <lineage>
        <taxon>Bacteria</taxon>
        <taxon>Bacillati</taxon>
        <taxon>Actinomycetota</taxon>
        <taxon>Actinomycetes</taxon>
        <taxon>Catenulisporales</taxon>
        <taxon>Actinospicaceae</taxon>
        <taxon>Actinospica</taxon>
    </lineage>
</organism>
<dbReference type="EC" id="7.1.1.9" evidence="10"/>
<evidence type="ECO:0000256" key="10">
    <source>
        <dbReference type="PIRNR" id="PIRNR017385"/>
    </source>
</evidence>
<keyword evidence="5 11" id="KW-0812">Transmembrane</keyword>
<evidence type="ECO:0000313" key="13">
    <source>
        <dbReference type="Proteomes" id="UP000675781"/>
    </source>
</evidence>
<comment type="caution">
    <text evidence="12">The sequence shown here is derived from an EMBL/GenBank/DDBJ whole genome shotgun (WGS) entry which is preliminary data.</text>
</comment>
<dbReference type="GO" id="GO:0004129">
    <property type="term" value="F:cytochrome-c oxidase activity"/>
    <property type="evidence" value="ECO:0007669"/>
    <property type="project" value="UniProtKB-EC"/>
</dbReference>
<dbReference type="GO" id="GO:0005886">
    <property type="term" value="C:plasma membrane"/>
    <property type="evidence" value="ECO:0007669"/>
    <property type="project" value="UniProtKB-SubCell"/>
</dbReference>
<feature type="transmembrane region" description="Helical" evidence="11">
    <location>
        <begin position="83"/>
        <end position="101"/>
    </location>
</feature>
<dbReference type="Proteomes" id="UP000675781">
    <property type="component" value="Unassembled WGS sequence"/>
</dbReference>
<sequence length="132" mass="14624">MKVTSKLFGWMTGFLIIMVALYWITSHDPTGTAALIMATGLSGLICFYLGFTAHRIAPGPDDRADAEPHEGAGDQGFFSPTSWWPLMLCLALAATFLGIAVGFWLMYFAAPFALFGVYGFVFEYYRGENKHY</sequence>
<evidence type="ECO:0000256" key="5">
    <source>
        <dbReference type="ARBA" id="ARBA00022692"/>
    </source>
</evidence>
<comment type="subcellular location">
    <subcellularLocation>
        <location evidence="2">Cell membrane</location>
        <topology evidence="2">Multi-pass membrane protein</topology>
    </subcellularLocation>
</comment>
<feature type="transmembrane region" description="Helical" evidence="11">
    <location>
        <begin position="7"/>
        <end position="25"/>
    </location>
</feature>
<comment type="subunit">
    <text evidence="10">Associates with subunits I, II and III to form cytochrome c oxidase.</text>
</comment>
<proteinExistence type="inferred from homology"/>
<accession>A0A941EIS9</accession>
<dbReference type="GO" id="GO:0022900">
    <property type="term" value="P:electron transport chain"/>
    <property type="evidence" value="ECO:0007669"/>
    <property type="project" value="InterPro"/>
</dbReference>
<name>A0A941EIS9_9ACTN</name>
<comment type="similarity">
    <text evidence="3 10">Belongs to the cytochrome c oxidase bacterial subunit CtaF family.</text>
</comment>
<dbReference type="InterPro" id="IPR021050">
    <property type="entry name" value="Cyt_c_oxidase_su4_actinobac"/>
</dbReference>
<feature type="transmembrane region" description="Helical" evidence="11">
    <location>
        <begin position="107"/>
        <end position="125"/>
    </location>
</feature>
<dbReference type="PIRSF" id="PIRSF017385">
    <property type="entry name" value="CtaF"/>
    <property type="match status" value="1"/>
</dbReference>
<dbReference type="Pfam" id="PF12270">
    <property type="entry name" value="Cyt_c_ox_IV"/>
    <property type="match status" value="1"/>
</dbReference>
<evidence type="ECO:0000313" key="12">
    <source>
        <dbReference type="EMBL" id="MBR7832156.1"/>
    </source>
</evidence>
<evidence type="ECO:0000256" key="9">
    <source>
        <dbReference type="ARBA" id="ARBA00047816"/>
    </source>
</evidence>
<evidence type="ECO:0000256" key="1">
    <source>
        <dbReference type="ARBA" id="ARBA00002536"/>
    </source>
</evidence>
<evidence type="ECO:0000256" key="7">
    <source>
        <dbReference type="ARBA" id="ARBA00022989"/>
    </source>
</evidence>
<evidence type="ECO:0000256" key="8">
    <source>
        <dbReference type="ARBA" id="ARBA00023136"/>
    </source>
</evidence>
<evidence type="ECO:0000256" key="6">
    <source>
        <dbReference type="ARBA" id="ARBA00022967"/>
    </source>
</evidence>
<keyword evidence="8 10" id="KW-0472">Membrane</keyword>
<evidence type="ECO:0000256" key="11">
    <source>
        <dbReference type="SAM" id="Phobius"/>
    </source>
</evidence>
<evidence type="ECO:0000256" key="3">
    <source>
        <dbReference type="ARBA" id="ARBA00006870"/>
    </source>
</evidence>
<evidence type="ECO:0000256" key="4">
    <source>
        <dbReference type="ARBA" id="ARBA00022475"/>
    </source>
</evidence>
<gene>
    <name evidence="12" type="ORF">KDL01_02730</name>
</gene>
<keyword evidence="6 10" id="KW-1278">Translocase</keyword>
<reference evidence="12" key="1">
    <citation type="submission" date="2021-04" db="EMBL/GenBank/DDBJ databases">
        <title>Genome based classification of Actinospica acidithermotolerans sp. nov., an actinobacterium isolated from an Indonesian hot spring.</title>
        <authorList>
            <person name="Kusuma A.B."/>
            <person name="Putra K.E."/>
            <person name="Nafisah S."/>
            <person name="Loh J."/>
            <person name="Nouioui I."/>
            <person name="Goodfellow M."/>
        </authorList>
    </citation>
    <scope>NUCLEOTIDE SEQUENCE</scope>
    <source>
        <strain evidence="12">CSCA 57</strain>
    </source>
</reference>
<keyword evidence="13" id="KW-1185">Reference proteome</keyword>
<comment type="catalytic activity">
    <reaction evidence="9 10">
        <text>4 Fe(II)-[cytochrome c] + O2 + 8 H(+)(in) = 4 Fe(III)-[cytochrome c] + 2 H2O + 4 H(+)(out)</text>
        <dbReference type="Rhea" id="RHEA:11436"/>
        <dbReference type="Rhea" id="RHEA-COMP:10350"/>
        <dbReference type="Rhea" id="RHEA-COMP:14399"/>
        <dbReference type="ChEBI" id="CHEBI:15377"/>
        <dbReference type="ChEBI" id="CHEBI:15378"/>
        <dbReference type="ChEBI" id="CHEBI:15379"/>
        <dbReference type="ChEBI" id="CHEBI:29033"/>
        <dbReference type="ChEBI" id="CHEBI:29034"/>
        <dbReference type="EC" id="7.1.1.9"/>
    </reaction>
</comment>
<keyword evidence="7 11" id="KW-1133">Transmembrane helix</keyword>
<feature type="transmembrane region" description="Helical" evidence="11">
    <location>
        <begin position="31"/>
        <end position="51"/>
    </location>
</feature>
<evidence type="ECO:0000256" key="2">
    <source>
        <dbReference type="ARBA" id="ARBA00004651"/>
    </source>
</evidence>
<dbReference type="RefSeq" id="WP_212526691.1">
    <property type="nucleotide sequence ID" value="NZ_JAGSOG010000007.1"/>
</dbReference>
<protein>
    <recommendedName>
        <fullName evidence="10">Cytochrome c oxidase polypeptide 4</fullName>
        <ecNumber evidence="10">7.1.1.9</ecNumber>
    </recommendedName>
    <alternativeName>
        <fullName evidence="10">Cytochrome aa3 subunit 4</fullName>
    </alternativeName>
    <alternativeName>
        <fullName evidence="10">Cytochrome c oxidase polypeptide IV</fullName>
    </alternativeName>
</protein>
<dbReference type="EMBL" id="JAGSOG010000007">
    <property type="protein sequence ID" value="MBR7832156.1"/>
    <property type="molecule type" value="Genomic_DNA"/>
</dbReference>